<evidence type="ECO:0000313" key="2">
    <source>
        <dbReference type="EMBL" id="SFB69694.1"/>
    </source>
</evidence>
<reference evidence="2 3" key="1">
    <citation type="submission" date="2016-10" db="EMBL/GenBank/DDBJ databases">
        <authorList>
            <person name="de Groot N.N."/>
        </authorList>
    </citation>
    <scope>NUCLEOTIDE SEQUENCE [LARGE SCALE GENOMIC DNA]</scope>
    <source>
        <strain evidence="2 3">CGMCC 1.7056</strain>
    </source>
</reference>
<dbReference type="InterPro" id="IPR021449">
    <property type="entry name" value="DUF3099"/>
</dbReference>
<organism evidence="2 3">
    <name type="scientific">Nocardioides terrae</name>
    <dbReference type="NCBI Taxonomy" id="574651"/>
    <lineage>
        <taxon>Bacteria</taxon>
        <taxon>Bacillati</taxon>
        <taxon>Actinomycetota</taxon>
        <taxon>Actinomycetes</taxon>
        <taxon>Propionibacteriales</taxon>
        <taxon>Nocardioidaceae</taxon>
        <taxon>Nocardioides</taxon>
    </lineage>
</organism>
<feature type="transmembrane region" description="Helical" evidence="1">
    <location>
        <begin position="36"/>
        <end position="58"/>
    </location>
</feature>
<keyword evidence="1" id="KW-0472">Membrane</keyword>
<evidence type="ECO:0000256" key="1">
    <source>
        <dbReference type="SAM" id="Phobius"/>
    </source>
</evidence>
<proteinExistence type="predicted"/>
<protein>
    <recommendedName>
        <fullName evidence="4">DUF3099 domain-containing protein</fullName>
    </recommendedName>
</protein>
<evidence type="ECO:0000313" key="3">
    <source>
        <dbReference type="Proteomes" id="UP000198832"/>
    </source>
</evidence>
<dbReference type="STRING" id="574651.SAMN04487968_1013"/>
<keyword evidence="1" id="KW-0812">Transmembrane</keyword>
<sequence length="68" mass="7094">MRESTRRRTYLALMALCLALFVLAWSVVRLWSTTAAVVMSIVAALIPPIAVVVANLGASGGGRLGGGH</sequence>
<dbReference type="Pfam" id="PF11298">
    <property type="entry name" value="DUF3099"/>
    <property type="match status" value="1"/>
</dbReference>
<dbReference type="AlphaFoldDB" id="A0A1I1D4G3"/>
<dbReference type="OrthoDB" id="3830550at2"/>
<accession>A0A1I1D4G3</accession>
<dbReference type="Proteomes" id="UP000198832">
    <property type="component" value="Unassembled WGS sequence"/>
</dbReference>
<gene>
    <name evidence="2" type="ORF">SAMN04487968_1013</name>
</gene>
<dbReference type="RefSeq" id="WP_091118843.1">
    <property type="nucleotide sequence ID" value="NZ_FOLB01000001.1"/>
</dbReference>
<dbReference type="EMBL" id="FOLB01000001">
    <property type="protein sequence ID" value="SFB69694.1"/>
    <property type="molecule type" value="Genomic_DNA"/>
</dbReference>
<keyword evidence="3" id="KW-1185">Reference proteome</keyword>
<evidence type="ECO:0008006" key="4">
    <source>
        <dbReference type="Google" id="ProtNLM"/>
    </source>
</evidence>
<keyword evidence="1" id="KW-1133">Transmembrane helix</keyword>
<name>A0A1I1D4G3_9ACTN</name>